<sequence>MCPIELKPEIKIQTCNEHPCPPRWNYSEHPNERSKLHPRGGSRRWECADSTEQHVSPTTAPRQAVLQRVGLSGQMEGAGVVQVLQKLWWRSENSEAQTRRDETLQH</sequence>
<dbReference type="AlphaFoldDB" id="A0A653D848"/>
<evidence type="ECO:0000313" key="2">
    <source>
        <dbReference type="EMBL" id="VEN56106.1"/>
    </source>
</evidence>
<dbReference type="Proteomes" id="UP000410492">
    <property type="component" value="Unassembled WGS sequence"/>
</dbReference>
<organism evidence="2 3">
    <name type="scientific">Callosobruchus maculatus</name>
    <name type="common">Southern cowpea weevil</name>
    <name type="synonym">Pulse bruchid</name>
    <dbReference type="NCBI Taxonomy" id="64391"/>
    <lineage>
        <taxon>Eukaryota</taxon>
        <taxon>Metazoa</taxon>
        <taxon>Ecdysozoa</taxon>
        <taxon>Arthropoda</taxon>
        <taxon>Hexapoda</taxon>
        <taxon>Insecta</taxon>
        <taxon>Pterygota</taxon>
        <taxon>Neoptera</taxon>
        <taxon>Endopterygota</taxon>
        <taxon>Coleoptera</taxon>
        <taxon>Polyphaga</taxon>
        <taxon>Cucujiformia</taxon>
        <taxon>Chrysomeloidea</taxon>
        <taxon>Chrysomelidae</taxon>
        <taxon>Bruchinae</taxon>
        <taxon>Bruchini</taxon>
        <taxon>Callosobruchus</taxon>
    </lineage>
</organism>
<evidence type="ECO:0000313" key="3">
    <source>
        <dbReference type="Proteomes" id="UP000410492"/>
    </source>
</evidence>
<accession>A0A653D848</accession>
<feature type="region of interest" description="Disordered" evidence="1">
    <location>
        <begin position="20"/>
        <end position="61"/>
    </location>
</feature>
<name>A0A653D848_CALMS</name>
<keyword evidence="3" id="KW-1185">Reference proteome</keyword>
<reference evidence="2 3" key="1">
    <citation type="submission" date="2019-01" db="EMBL/GenBank/DDBJ databases">
        <authorList>
            <person name="Sayadi A."/>
        </authorList>
    </citation>
    <scope>NUCLEOTIDE SEQUENCE [LARGE SCALE GENOMIC DNA]</scope>
</reference>
<protein>
    <submittedName>
        <fullName evidence="2">Uncharacterized protein</fullName>
    </submittedName>
</protein>
<evidence type="ECO:0000256" key="1">
    <source>
        <dbReference type="SAM" id="MobiDB-lite"/>
    </source>
</evidence>
<dbReference type="OrthoDB" id="5948003at2759"/>
<proteinExistence type="predicted"/>
<dbReference type="EMBL" id="CAACVG010010574">
    <property type="protein sequence ID" value="VEN56106.1"/>
    <property type="molecule type" value="Genomic_DNA"/>
</dbReference>
<gene>
    <name evidence="2" type="ORF">CALMAC_LOCUS15096</name>
</gene>